<evidence type="ECO:0000259" key="1">
    <source>
        <dbReference type="Pfam" id="PF01850"/>
    </source>
</evidence>
<evidence type="ECO:0000313" key="3">
    <source>
        <dbReference type="Proteomes" id="UP000093069"/>
    </source>
</evidence>
<dbReference type="Pfam" id="PF01850">
    <property type="entry name" value="PIN"/>
    <property type="match status" value="1"/>
</dbReference>
<proteinExistence type="predicted"/>
<feature type="domain" description="PIN" evidence="1">
    <location>
        <begin position="3"/>
        <end position="50"/>
    </location>
</feature>
<name>A0A160VVS2_9EURY</name>
<dbReference type="InterPro" id="IPR002716">
    <property type="entry name" value="PIN_dom"/>
</dbReference>
<dbReference type="InterPro" id="IPR029060">
    <property type="entry name" value="PIN-like_dom_sf"/>
</dbReference>
<dbReference type="Gene3D" id="3.40.50.1010">
    <property type="entry name" value="5'-nuclease"/>
    <property type="match status" value="1"/>
</dbReference>
<reference evidence="3" key="1">
    <citation type="submission" date="2016-01" db="EMBL/GenBank/DDBJ databases">
        <authorList>
            <person name="Vorgias C.E."/>
        </authorList>
    </citation>
    <scope>NUCLEOTIDE SEQUENCE [LARGE SCALE GENOMIC DNA]</scope>
</reference>
<organism evidence="2 3">
    <name type="scientific">Thermococcus chitonophagus</name>
    <dbReference type="NCBI Taxonomy" id="54262"/>
    <lineage>
        <taxon>Archaea</taxon>
        <taxon>Methanobacteriati</taxon>
        <taxon>Methanobacteriota</taxon>
        <taxon>Thermococci</taxon>
        <taxon>Thermococcales</taxon>
        <taxon>Thermococcaceae</taxon>
        <taxon>Thermococcus</taxon>
    </lineage>
</organism>
<dbReference type="PANTHER" id="PTHR39677:SF4">
    <property type="entry name" value="RIBONUCLEASE VAPC6"/>
    <property type="match status" value="1"/>
</dbReference>
<sequence>MPDYQEVSEWREVMKKYKLLPNNALIAITCRHYGIKNIATFDKDFKRVKFLKVVP</sequence>
<dbReference type="SUPFAM" id="SSF88723">
    <property type="entry name" value="PIN domain-like"/>
    <property type="match status" value="1"/>
</dbReference>
<dbReference type="KEGG" id="tch:CHITON_1142"/>
<dbReference type="AlphaFoldDB" id="A0A160VVS2"/>
<evidence type="ECO:0000313" key="2">
    <source>
        <dbReference type="EMBL" id="CUX77921.1"/>
    </source>
</evidence>
<gene>
    <name evidence="2" type="ORF">CHITON_1142</name>
</gene>
<dbReference type="EMBL" id="LN999010">
    <property type="protein sequence ID" value="CUX77921.1"/>
    <property type="molecule type" value="Genomic_DNA"/>
</dbReference>
<dbReference type="STRING" id="54262.CHITON_1142"/>
<dbReference type="Proteomes" id="UP000093069">
    <property type="component" value="Chromosome I"/>
</dbReference>
<dbReference type="PANTHER" id="PTHR39677">
    <property type="entry name" value="RIBONUCLEASE VAPC6"/>
    <property type="match status" value="1"/>
</dbReference>
<accession>A0A160VVS2</accession>
<protein>
    <submittedName>
        <fullName evidence="2">Predicted nucleic acid-binding protein, containing PIN domain COG1848</fullName>
    </submittedName>
</protein>